<accession>A0A2U3NFX9</accession>
<feature type="non-terminal residue" evidence="1">
    <location>
        <position position="1"/>
    </location>
</feature>
<keyword evidence="2" id="KW-1185">Reference proteome</keyword>
<reference evidence="1 2" key="1">
    <citation type="submission" date="2017-01" db="EMBL/GenBank/DDBJ databases">
        <authorList>
            <consortium name="Urmite Genomes"/>
        </authorList>
    </citation>
    <scope>NUCLEOTIDE SEQUENCE [LARGE SCALE GENOMIC DNA]</scope>
    <source>
        <strain evidence="1 2">AB308</strain>
    </source>
</reference>
<dbReference type="Proteomes" id="UP000241595">
    <property type="component" value="Unassembled WGS sequence"/>
</dbReference>
<proteinExistence type="predicted"/>
<evidence type="ECO:0000313" key="1">
    <source>
        <dbReference type="EMBL" id="SPM30345.1"/>
    </source>
</evidence>
<sequence>VTDPNAIAGLRSMRVPEGMGSSQALKDFLIVQSQVDQSSTSLDEQINAHRQMLGLLIASHLEVVNILGAIEETLKVMSQRSA</sequence>
<name>A0A2U3NFX9_9MYCO</name>
<gene>
    <name evidence="1" type="ORF">MTAB308_3848</name>
</gene>
<organism evidence="1 2">
    <name type="scientific">Mycobacterium terramassiliense</name>
    <dbReference type="NCBI Taxonomy" id="1841859"/>
    <lineage>
        <taxon>Bacteria</taxon>
        <taxon>Bacillati</taxon>
        <taxon>Actinomycetota</taxon>
        <taxon>Actinomycetes</taxon>
        <taxon>Mycobacteriales</taxon>
        <taxon>Mycobacteriaceae</taxon>
        <taxon>Mycobacterium</taxon>
    </lineage>
</organism>
<dbReference type="EMBL" id="FTRV01000015">
    <property type="protein sequence ID" value="SPM30345.1"/>
    <property type="molecule type" value="Genomic_DNA"/>
</dbReference>
<dbReference type="AlphaFoldDB" id="A0A2U3NFX9"/>
<evidence type="ECO:0000313" key="2">
    <source>
        <dbReference type="Proteomes" id="UP000241595"/>
    </source>
</evidence>
<protein>
    <submittedName>
        <fullName evidence="1">Uncharacterized protein</fullName>
    </submittedName>
</protein>